<accession>A0A7W6NVT5</accession>
<keyword evidence="1" id="KW-1133">Transmembrane helix</keyword>
<keyword evidence="3" id="KW-1185">Reference proteome</keyword>
<dbReference type="AlphaFoldDB" id="A0A7W6NVT5"/>
<evidence type="ECO:0000313" key="3">
    <source>
        <dbReference type="Proteomes" id="UP000557392"/>
    </source>
</evidence>
<dbReference type="EMBL" id="JACIEH010000001">
    <property type="protein sequence ID" value="MBB4097792.1"/>
    <property type="molecule type" value="Genomic_DNA"/>
</dbReference>
<dbReference type="RefSeq" id="WP_183995721.1">
    <property type="nucleotide sequence ID" value="NZ_JACIEH010000001.1"/>
</dbReference>
<dbReference type="Proteomes" id="UP000557392">
    <property type="component" value="Unassembled WGS sequence"/>
</dbReference>
<evidence type="ECO:0000313" key="2">
    <source>
        <dbReference type="EMBL" id="MBB4097792.1"/>
    </source>
</evidence>
<keyword evidence="1" id="KW-0472">Membrane</keyword>
<name>A0A7W6NVT5_9SPHN</name>
<organism evidence="2 3">
    <name type="scientific">Sphingomonas kyeonggiensis</name>
    <dbReference type="NCBI Taxonomy" id="1268553"/>
    <lineage>
        <taxon>Bacteria</taxon>
        <taxon>Pseudomonadati</taxon>
        <taxon>Pseudomonadota</taxon>
        <taxon>Alphaproteobacteria</taxon>
        <taxon>Sphingomonadales</taxon>
        <taxon>Sphingomonadaceae</taxon>
        <taxon>Sphingomonas</taxon>
    </lineage>
</organism>
<protein>
    <submittedName>
        <fullName evidence="2">Uncharacterized protein</fullName>
    </submittedName>
</protein>
<proteinExistence type="predicted"/>
<gene>
    <name evidence="2" type="ORF">GGR46_001325</name>
</gene>
<comment type="caution">
    <text evidence="2">The sequence shown here is derived from an EMBL/GenBank/DDBJ whole genome shotgun (WGS) entry which is preliminary data.</text>
</comment>
<keyword evidence="1" id="KW-0812">Transmembrane</keyword>
<evidence type="ECO:0000256" key="1">
    <source>
        <dbReference type="SAM" id="Phobius"/>
    </source>
</evidence>
<sequence length="107" mass="10948">MSTNPSNGPATAQGESLTGNPYVLVGGGIALGVLIGMLIPRSQKERELLDATGRQLADKVTGTVQAVKEAGKAEFDALLPSRDDAKDRVGALFGNLVDAAKGATQKA</sequence>
<feature type="transmembrane region" description="Helical" evidence="1">
    <location>
        <begin position="20"/>
        <end position="39"/>
    </location>
</feature>
<reference evidence="2 3" key="1">
    <citation type="submission" date="2020-08" db="EMBL/GenBank/DDBJ databases">
        <title>Genomic Encyclopedia of Type Strains, Phase IV (KMG-IV): sequencing the most valuable type-strain genomes for metagenomic binning, comparative biology and taxonomic classification.</title>
        <authorList>
            <person name="Goeker M."/>
        </authorList>
    </citation>
    <scope>NUCLEOTIDE SEQUENCE [LARGE SCALE GENOMIC DNA]</scope>
    <source>
        <strain evidence="2 3">DSM 101806</strain>
    </source>
</reference>